<reference evidence="2 3" key="1">
    <citation type="submission" date="2019-03" db="EMBL/GenBank/DDBJ databases">
        <title>Genomic Encyclopedia of Type Strains, Phase III (KMG-III): the genomes of soil and plant-associated and newly described type strains.</title>
        <authorList>
            <person name="Whitman W."/>
        </authorList>
    </citation>
    <scope>NUCLEOTIDE SEQUENCE [LARGE SCALE GENOMIC DNA]</scope>
    <source>
        <strain evidence="2 3">LMG 29544</strain>
    </source>
</reference>
<sequence>MFNNLYYGENSSTIFAFAAGAGFAGLAYPVGLGASKMAGLVLPGVVFPSNMNPSVPAIFQGSKNALPANIGTAAGSFTGGMSSFVPGQDAGKLK</sequence>
<evidence type="ECO:0000256" key="1">
    <source>
        <dbReference type="SAM" id="Phobius"/>
    </source>
</evidence>
<organism evidence="2 3">
    <name type="scientific">Paraburkholderia rhizosphaerae</name>
    <dbReference type="NCBI Taxonomy" id="480658"/>
    <lineage>
        <taxon>Bacteria</taxon>
        <taxon>Pseudomonadati</taxon>
        <taxon>Pseudomonadota</taxon>
        <taxon>Betaproteobacteria</taxon>
        <taxon>Burkholderiales</taxon>
        <taxon>Burkholderiaceae</taxon>
        <taxon>Paraburkholderia</taxon>
    </lineage>
</organism>
<comment type="caution">
    <text evidence="2">The sequence shown here is derived from an EMBL/GenBank/DDBJ whole genome shotgun (WGS) entry which is preliminary data.</text>
</comment>
<keyword evidence="1" id="KW-0472">Membrane</keyword>
<proteinExistence type="predicted"/>
<dbReference type="EMBL" id="SORE01000046">
    <property type="protein sequence ID" value="TDY37045.1"/>
    <property type="molecule type" value="Genomic_DNA"/>
</dbReference>
<keyword evidence="3" id="KW-1185">Reference proteome</keyword>
<name>A0A4R8L465_9BURK</name>
<dbReference type="AlphaFoldDB" id="A0A4R8L465"/>
<protein>
    <submittedName>
        <fullName evidence="2">Uncharacterized protein</fullName>
    </submittedName>
</protein>
<evidence type="ECO:0000313" key="3">
    <source>
        <dbReference type="Proteomes" id="UP000295509"/>
    </source>
</evidence>
<evidence type="ECO:0000313" key="2">
    <source>
        <dbReference type="EMBL" id="TDY37045.1"/>
    </source>
</evidence>
<keyword evidence="1" id="KW-1133">Transmembrane helix</keyword>
<gene>
    <name evidence="2" type="ORF">BX592_1464</name>
</gene>
<accession>A0A4R8L465</accession>
<feature type="transmembrane region" description="Helical" evidence="1">
    <location>
        <begin position="12"/>
        <end position="30"/>
    </location>
</feature>
<keyword evidence="1" id="KW-0812">Transmembrane</keyword>
<dbReference type="Proteomes" id="UP000295509">
    <property type="component" value="Unassembled WGS sequence"/>
</dbReference>